<dbReference type="InterPro" id="IPR009810">
    <property type="entry name" value="Nodulin_late_dom"/>
</dbReference>
<keyword evidence="1" id="KW-0472">Membrane</keyword>
<sequence length="63" mass="7382">MLRRKYMAQIPVFVYTCIIILSILLVTYGEPIPCETDADCPWKIYPLIMKCIEKNCQYTIASY</sequence>
<accession>A0A7T8DVD4</accession>
<organism evidence="3">
    <name type="scientific">Lens culinaris</name>
    <name type="common">Lentil</name>
    <name type="synonym">Cicer lens</name>
    <dbReference type="NCBI Taxonomy" id="3864"/>
    <lineage>
        <taxon>Eukaryota</taxon>
        <taxon>Viridiplantae</taxon>
        <taxon>Streptophyta</taxon>
        <taxon>Embryophyta</taxon>
        <taxon>Tracheophyta</taxon>
        <taxon>Spermatophyta</taxon>
        <taxon>Magnoliopsida</taxon>
        <taxon>eudicotyledons</taxon>
        <taxon>Gunneridae</taxon>
        <taxon>Pentapetalae</taxon>
        <taxon>rosids</taxon>
        <taxon>fabids</taxon>
        <taxon>Fabales</taxon>
        <taxon>Fabaceae</taxon>
        <taxon>Papilionoideae</taxon>
        <taxon>50 kb inversion clade</taxon>
        <taxon>NPAAA clade</taxon>
        <taxon>Hologalegina</taxon>
        <taxon>IRL clade</taxon>
        <taxon>Fabeae</taxon>
        <taxon>Lens</taxon>
    </lineage>
</organism>
<keyword evidence="1" id="KW-1133">Transmembrane helix</keyword>
<evidence type="ECO:0000259" key="2">
    <source>
        <dbReference type="Pfam" id="PF07127"/>
    </source>
</evidence>
<dbReference type="Pfam" id="PF07127">
    <property type="entry name" value="Nodulin_late"/>
    <property type="match status" value="1"/>
</dbReference>
<dbReference type="EMBL" id="MT371201">
    <property type="protein sequence ID" value="QQO74719.1"/>
    <property type="molecule type" value="mRNA"/>
</dbReference>
<feature type="domain" description="Late nodulin" evidence="2">
    <location>
        <begin position="7"/>
        <end position="57"/>
    </location>
</feature>
<feature type="transmembrane region" description="Helical" evidence="1">
    <location>
        <begin position="12"/>
        <end position="29"/>
    </location>
</feature>
<evidence type="ECO:0000313" key="3">
    <source>
        <dbReference type="EMBL" id="QQO74719.1"/>
    </source>
</evidence>
<protein>
    <submittedName>
        <fullName evidence="3">Nodule-specific cysteine-rich peptide L51</fullName>
    </submittedName>
</protein>
<dbReference type="GO" id="GO:0046872">
    <property type="term" value="F:metal ion binding"/>
    <property type="evidence" value="ECO:0007669"/>
    <property type="project" value="InterPro"/>
</dbReference>
<dbReference type="AlphaFoldDB" id="A0A7T8DVD4"/>
<name>A0A7T8DVD4_LENCU</name>
<evidence type="ECO:0000256" key="1">
    <source>
        <dbReference type="SAM" id="Phobius"/>
    </source>
</evidence>
<keyword evidence="1" id="KW-0812">Transmembrane</keyword>
<reference evidence="3" key="1">
    <citation type="journal article" date="2020" name="Mol. Cell">
        <title>Proteome analysis reveals a significant host-specific response in Rhizobium leguminosarum bv viciae endosymbiotic cells.</title>
        <authorList>
            <person name="Duran D."/>
            <person name="Albareda M."/>
            <person name="Marina A."/>
            <person name="Garcia C."/>
            <person name="Ruiz-Argueso T."/>
            <person name="Palacios J."/>
        </authorList>
    </citation>
    <scope>NUCLEOTIDE SEQUENCE</scope>
    <source>
        <tissue evidence="3">Root nodules</tissue>
    </source>
</reference>
<proteinExistence type="evidence at transcript level"/>